<dbReference type="PROSITE" id="PS00018">
    <property type="entry name" value="EF_HAND_1"/>
    <property type="match status" value="1"/>
</dbReference>
<dbReference type="Pfam" id="PF13499">
    <property type="entry name" value="EF-hand_7"/>
    <property type="match status" value="1"/>
</dbReference>
<dbReference type="InterPro" id="IPR011992">
    <property type="entry name" value="EF-hand-dom_pair"/>
</dbReference>
<keyword evidence="7 9" id="KW-0012">Acyltransferase</keyword>
<dbReference type="GO" id="GO:0071618">
    <property type="term" value="F:lysophosphatidylethanolamine acyltransferase activity"/>
    <property type="evidence" value="ECO:0007669"/>
    <property type="project" value="TreeGrafter"/>
</dbReference>
<dbReference type="GO" id="GO:0005509">
    <property type="term" value="F:calcium ion binding"/>
    <property type="evidence" value="ECO:0007669"/>
    <property type="project" value="InterPro"/>
</dbReference>
<keyword evidence="3" id="KW-0106">Calcium</keyword>
<dbReference type="PANTHER" id="PTHR23063">
    <property type="entry name" value="PHOSPHOLIPID ACYLTRANSFERASE"/>
    <property type="match status" value="1"/>
</dbReference>
<dbReference type="AlphaFoldDB" id="A0AAV9DPP6"/>
<evidence type="ECO:0000256" key="6">
    <source>
        <dbReference type="ARBA" id="ARBA00023136"/>
    </source>
</evidence>
<keyword evidence="5" id="KW-0443">Lipid metabolism</keyword>
<dbReference type="InterPro" id="IPR002048">
    <property type="entry name" value="EF_hand_dom"/>
</dbReference>
<comment type="caution">
    <text evidence="9">The sequence shown here is derived from an EMBL/GenBank/DDBJ whole genome shotgun (WGS) entry which is preliminary data.</text>
</comment>
<feature type="domain" description="EF-hand" evidence="8">
    <location>
        <begin position="194"/>
        <end position="229"/>
    </location>
</feature>
<dbReference type="Gene3D" id="1.10.238.10">
    <property type="entry name" value="EF-hand"/>
    <property type="match status" value="1"/>
</dbReference>
<dbReference type="Proteomes" id="UP001180020">
    <property type="component" value="Unassembled WGS sequence"/>
</dbReference>
<keyword evidence="1" id="KW-0808">Transferase</keyword>
<evidence type="ECO:0000259" key="8">
    <source>
        <dbReference type="PROSITE" id="PS50222"/>
    </source>
</evidence>
<evidence type="ECO:0000313" key="10">
    <source>
        <dbReference type="Proteomes" id="UP001180020"/>
    </source>
</evidence>
<keyword evidence="10" id="KW-1185">Reference proteome</keyword>
<evidence type="ECO:0000256" key="5">
    <source>
        <dbReference type="ARBA" id="ARBA00023098"/>
    </source>
</evidence>
<name>A0AAV9DPP6_ACOCL</name>
<accession>A0AAV9DPP6</accession>
<evidence type="ECO:0000256" key="4">
    <source>
        <dbReference type="ARBA" id="ARBA00022989"/>
    </source>
</evidence>
<dbReference type="GO" id="GO:0006644">
    <property type="term" value="P:phospholipid metabolic process"/>
    <property type="evidence" value="ECO:0007669"/>
    <property type="project" value="TreeGrafter"/>
</dbReference>
<keyword evidence="2" id="KW-0812">Transmembrane</keyword>
<evidence type="ECO:0000256" key="2">
    <source>
        <dbReference type="ARBA" id="ARBA00022692"/>
    </source>
</evidence>
<sequence>MFRMFTQFHNFMEVEYLPVITPTKDNQENAIHFAERTSHVLAGALNVLQTSHSYGDWMLLTKAAKLGLDKATEYTVEMAWVESSFNVSTSEALDFLDKFLSMKPNARGHVNIHGFSAVLRLGLCPYTEKIFYFLDVERCGYITFRQFLLGSAHVLRQPFFRQACIAAFDECDDGQGYISMQQLGDVVEHAVPNLHHEKLYELFKLFDMDNDGLISREDFMTCLLRNPLLIALFAAHTDFHNSLEVM</sequence>
<reference evidence="9" key="1">
    <citation type="journal article" date="2023" name="Nat. Commun.">
        <title>Diploid and tetraploid genomes of Acorus and the evolution of monocots.</title>
        <authorList>
            <person name="Ma L."/>
            <person name="Liu K.W."/>
            <person name="Li Z."/>
            <person name="Hsiao Y.Y."/>
            <person name="Qi Y."/>
            <person name="Fu T."/>
            <person name="Tang G.D."/>
            <person name="Zhang D."/>
            <person name="Sun W.H."/>
            <person name="Liu D.K."/>
            <person name="Li Y."/>
            <person name="Chen G.Z."/>
            <person name="Liu X.D."/>
            <person name="Liao X.Y."/>
            <person name="Jiang Y.T."/>
            <person name="Yu X."/>
            <person name="Hao Y."/>
            <person name="Huang J."/>
            <person name="Zhao X.W."/>
            <person name="Ke S."/>
            <person name="Chen Y.Y."/>
            <person name="Wu W.L."/>
            <person name="Hsu J.L."/>
            <person name="Lin Y.F."/>
            <person name="Huang M.D."/>
            <person name="Li C.Y."/>
            <person name="Huang L."/>
            <person name="Wang Z.W."/>
            <person name="Zhao X."/>
            <person name="Zhong W.Y."/>
            <person name="Peng D.H."/>
            <person name="Ahmad S."/>
            <person name="Lan S."/>
            <person name="Zhang J.S."/>
            <person name="Tsai W.C."/>
            <person name="Van de Peer Y."/>
            <person name="Liu Z.J."/>
        </authorList>
    </citation>
    <scope>NUCLEOTIDE SEQUENCE</scope>
    <source>
        <strain evidence="9">CP</strain>
    </source>
</reference>
<organism evidence="9 10">
    <name type="scientific">Acorus calamus</name>
    <name type="common">Sweet flag</name>
    <dbReference type="NCBI Taxonomy" id="4465"/>
    <lineage>
        <taxon>Eukaryota</taxon>
        <taxon>Viridiplantae</taxon>
        <taxon>Streptophyta</taxon>
        <taxon>Embryophyta</taxon>
        <taxon>Tracheophyta</taxon>
        <taxon>Spermatophyta</taxon>
        <taxon>Magnoliopsida</taxon>
        <taxon>Liliopsida</taxon>
        <taxon>Acoraceae</taxon>
        <taxon>Acorus</taxon>
    </lineage>
</organism>
<dbReference type="PANTHER" id="PTHR23063:SF52">
    <property type="entry name" value="LYSOPHOSPHATIDYLCHOLINE ACYLTRANSFERASE"/>
    <property type="match status" value="1"/>
</dbReference>
<evidence type="ECO:0000256" key="7">
    <source>
        <dbReference type="ARBA" id="ARBA00023315"/>
    </source>
</evidence>
<evidence type="ECO:0000256" key="1">
    <source>
        <dbReference type="ARBA" id="ARBA00022679"/>
    </source>
</evidence>
<dbReference type="EMBL" id="JAUJYO010000011">
    <property type="protein sequence ID" value="KAK1303110.1"/>
    <property type="molecule type" value="Genomic_DNA"/>
</dbReference>
<keyword evidence="6" id="KW-0472">Membrane</keyword>
<dbReference type="InterPro" id="IPR018247">
    <property type="entry name" value="EF_Hand_1_Ca_BS"/>
</dbReference>
<gene>
    <name evidence="9" type="primary">LPEAT2</name>
    <name evidence="9" type="ORF">QJS10_CPB11g00760</name>
</gene>
<dbReference type="SUPFAM" id="SSF47473">
    <property type="entry name" value="EF-hand"/>
    <property type="match status" value="1"/>
</dbReference>
<dbReference type="PROSITE" id="PS50222">
    <property type="entry name" value="EF_HAND_2"/>
    <property type="match status" value="1"/>
</dbReference>
<reference evidence="9" key="2">
    <citation type="submission" date="2023-06" db="EMBL/GenBank/DDBJ databases">
        <authorList>
            <person name="Ma L."/>
            <person name="Liu K.-W."/>
            <person name="Li Z."/>
            <person name="Hsiao Y.-Y."/>
            <person name="Qi Y."/>
            <person name="Fu T."/>
            <person name="Tang G."/>
            <person name="Zhang D."/>
            <person name="Sun W.-H."/>
            <person name="Liu D.-K."/>
            <person name="Li Y."/>
            <person name="Chen G.-Z."/>
            <person name="Liu X.-D."/>
            <person name="Liao X.-Y."/>
            <person name="Jiang Y.-T."/>
            <person name="Yu X."/>
            <person name="Hao Y."/>
            <person name="Huang J."/>
            <person name="Zhao X.-W."/>
            <person name="Ke S."/>
            <person name="Chen Y.-Y."/>
            <person name="Wu W.-L."/>
            <person name="Hsu J.-L."/>
            <person name="Lin Y.-F."/>
            <person name="Huang M.-D."/>
            <person name="Li C.-Y."/>
            <person name="Huang L."/>
            <person name="Wang Z.-W."/>
            <person name="Zhao X."/>
            <person name="Zhong W.-Y."/>
            <person name="Peng D.-H."/>
            <person name="Ahmad S."/>
            <person name="Lan S."/>
            <person name="Zhang J.-S."/>
            <person name="Tsai W.-C."/>
            <person name="Van De Peer Y."/>
            <person name="Liu Z.-J."/>
        </authorList>
    </citation>
    <scope>NUCLEOTIDE SEQUENCE</scope>
    <source>
        <strain evidence="9">CP</strain>
        <tissue evidence="9">Leaves</tissue>
    </source>
</reference>
<evidence type="ECO:0000256" key="3">
    <source>
        <dbReference type="ARBA" id="ARBA00022837"/>
    </source>
</evidence>
<proteinExistence type="predicted"/>
<protein>
    <submittedName>
        <fullName evidence="9">Lysophospholipid acyltransferase LPEAT2</fullName>
    </submittedName>
</protein>
<evidence type="ECO:0000313" key="9">
    <source>
        <dbReference type="EMBL" id="KAK1303110.1"/>
    </source>
</evidence>
<keyword evidence="4" id="KW-1133">Transmembrane helix</keyword>